<dbReference type="InterPro" id="IPR044221">
    <property type="entry name" value="DYAD/AMEIOTIC1"/>
</dbReference>
<dbReference type="InterPro" id="IPR059080">
    <property type="entry name" value="WHD_PTC1"/>
</dbReference>
<dbReference type="PANTHER" id="PTHR46740:SF2">
    <property type="entry name" value="PROTEIN DYAD"/>
    <property type="match status" value="1"/>
</dbReference>
<organism evidence="4">
    <name type="scientific">Cucumis melo</name>
    <name type="common">Muskmelon</name>
    <dbReference type="NCBI Taxonomy" id="3656"/>
    <lineage>
        <taxon>Eukaryota</taxon>
        <taxon>Viridiplantae</taxon>
        <taxon>Streptophyta</taxon>
        <taxon>Embryophyta</taxon>
        <taxon>Tracheophyta</taxon>
        <taxon>Spermatophyta</taxon>
        <taxon>Magnoliopsida</taxon>
        <taxon>eudicotyledons</taxon>
        <taxon>Gunneridae</taxon>
        <taxon>Pentapetalae</taxon>
        <taxon>rosids</taxon>
        <taxon>fabids</taxon>
        <taxon>Cucurbitales</taxon>
        <taxon>Cucurbitaceae</taxon>
        <taxon>Benincaseae</taxon>
        <taxon>Cucumis</taxon>
    </lineage>
</organism>
<evidence type="ECO:0000256" key="1">
    <source>
        <dbReference type="SAM" id="Coils"/>
    </source>
</evidence>
<dbReference type="PANTHER" id="PTHR46740">
    <property type="entry name" value="PROTEIN DYAD"/>
    <property type="match status" value="1"/>
</dbReference>
<name>A0A9I9CMI2_CUCME</name>
<evidence type="ECO:0000256" key="2">
    <source>
        <dbReference type="SAM" id="MobiDB-lite"/>
    </source>
</evidence>
<gene>
    <name evidence="4" type="primary">103482900</name>
</gene>
<feature type="region of interest" description="Disordered" evidence="2">
    <location>
        <begin position="719"/>
        <end position="747"/>
    </location>
</feature>
<dbReference type="eggNOG" id="ENOG502QU2W">
    <property type="taxonomic scope" value="Eukaryota"/>
</dbReference>
<reference evidence="4" key="1">
    <citation type="submission" date="2023-03" db="UniProtKB">
        <authorList>
            <consortium name="EnsemblPlants"/>
        </authorList>
    </citation>
    <scope>IDENTIFICATION</scope>
</reference>
<feature type="coiled-coil region" evidence="1">
    <location>
        <begin position="477"/>
        <end position="525"/>
    </location>
</feature>
<dbReference type="Pfam" id="PF25874">
    <property type="entry name" value="WHD_plant_repro"/>
    <property type="match status" value="1"/>
</dbReference>
<evidence type="ECO:0000259" key="3">
    <source>
        <dbReference type="Pfam" id="PF25874"/>
    </source>
</evidence>
<keyword evidence="1" id="KW-0175">Coiled coil</keyword>
<dbReference type="RefSeq" id="XP_008437502.3">
    <property type="nucleotide sequence ID" value="XM_008439280.3"/>
</dbReference>
<proteinExistence type="predicted"/>
<feature type="domain" description="PTC1-like winged helix-turn-helix" evidence="3">
    <location>
        <begin position="309"/>
        <end position="391"/>
    </location>
</feature>
<evidence type="ECO:0000313" key="4">
    <source>
        <dbReference type="EnsemblPlants" id="MELO3C005824.2.1"/>
    </source>
</evidence>
<sequence length="747" mass="83265">MEASSCVLDDAAEDMKLAMYLKNRQEHSSVDAAQTPASARHALPPSSAVATSSCTAEGYLEQIKVGSFYEIDHSKLSPSTPEQLRAIRVVMVSEKDEVNVSLRYPSVYSLRTHFRNCNNPNGKGLPGLNEKYIMSSNIAGDALYRRIETAEIENRRNSWSFWIGPSENTERDRSSGSGGEVNNAVSKKGICWSELKFTGMVQWGSRRQVQYIGRHEDKKIVVLSKSVDQLDEAKNESLGEVDKKTDQEDEEEIFKVMKDTYGKRNNLKRKRYSPRNVQKNLKNAPPQKKNGVKLRNTGRKKELKKSIDRWSVERYKLAEENMLKIMKTKGAVFGNPILRPALRAEARKLIGDTGLLDHLLKHMAGKVAPGGADRFRRRHNADGAMEYWLESADLVNIRREAGVQDPYWTPPPGWKLGDNPTQDPICVRDIKELHVEIANIKKSIQELASAKQQDLNIVTKPISDVTSTSLDHEIHSLTALKEIYNELMNKKVKIEEQLIEISLSLRGMEETTRNLKSKVEEGEEEGNMVGKTEDKAAKIRRLKSGFRICKPQGTFLWPNMGMSPQLQDDEPYFVVPTPPSVSSTTAAPRLISLSPSPSSLGPHPTSPVKPLAMRPLTTTTTTATFSNITTNPNLINLNEVPPHGPCDLAFCGTLTYQRRHSNATACHDLPNLVCGNQENDGVEGKECSGSPSSTPSWLLMRDKWLLDLATSKSSLDLFSEDIGPSPMARREASGETLARAPSGRHLQ</sequence>
<protein>
    <recommendedName>
        <fullName evidence="3">PTC1-like winged helix-turn-helix domain-containing protein</fullName>
    </recommendedName>
</protein>
<dbReference type="EnsemblPlants" id="MELO3C005824.2.1">
    <property type="protein sequence ID" value="MELO3C005824.2.1"/>
    <property type="gene ID" value="MELO3C005824.2"/>
</dbReference>
<accession>A0A9I9CMI2</accession>